<dbReference type="RefSeq" id="WP_045367766.1">
    <property type="nucleotide sequence ID" value="NZ_AP014648.1"/>
</dbReference>
<dbReference type="InterPro" id="IPR013423">
    <property type="entry name" value="CHP02594"/>
</dbReference>
<dbReference type="SUPFAM" id="SSF47090">
    <property type="entry name" value="PGBD-like"/>
    <property type="match status" value="1"/>
</dbReference>
<dbReference type="NCBIfam" id="TIGR02594">
    <property type="entry name" value="TIGR02594 family protein"/>
    <property type="match status" value="1"/>
</dbReference>
<dbReference type="Proteomes" id="UP000031643">
    <property type="component" value="Chromosome"/>
</dbReference>
<organism evidence="2 3">
    <name type="scientific">Methyloceanibacter caenitepidi</name>
    <dbReference type="NCBI Taxonomy" id="1384459"/>
    <lineage>
        <taxon>Bacteria</taxon>
        <taxon>Pseudomonadati</taxon>
        <taxon>Pseudomonadota</taxon>
        <taxon>Alphaproteobacteria</taxon>
        <taxon>Hyphomicrobiales</taxon>
        <taxon>Hyphomicrobiaceae</taxon>
        <taxon>Methyloceanibacter</taxon>
    </lineage>
</organism>
<proteinExistence type="predicted"/>
<name>A0A0A8K793_9HYPH</name>
<evidence type="ECO:0000313" key="2">
    <source>
        <dbReference type="EMBL" id="BAQ17854.1"/>
    </source>
</evidence>
<dbReference type="Gene3D" id="1.10.101.10">
    <property type="entry name" value="PGBD-like superfamily/PGBD"/>
    <property type="match status" value="1"/>
</dbReference>
<dbReference type="AlphaFoldDB" id="A0A0A8K793"/>
<evidence type="ECO:0000313" key="3">
    <source>
        <dbReference type="Proteomes" id="UP000031643"/>
    </source>
</evidence>
<evidence type="ECO:0000259" key="1">
    <source>
        <dbReference type="Pfam" id="PF01471"/>
    </source>
</evidence>
<dbReference type="InterPro" id="IPR002477">
    <property type="entry name" value="Peptidoglycan-bd-like"/>
</dbReference>
<dbReference type="InterPro" id="IPR036365">
    <property type="entry name" value="PGBD-like_sf"/>
</dbReference>
<reference evidence="2 3" key="1">
    <citation type="submission" date="2014-09" db="EMBL/GenBank/DDBJ databases">
        <title>Genome sequencing of Methyloceanibacter caenitepidi Gela4.</title>
        <authorList>
            <person name="Takeuchi M."/>
            <person name="Susumu S."/>
            <person name="Kamagata Y."/>
            <person name="Oshima K."/>
            <person name="Hattori M."/>
            <person name="Iwasaki W."/>
        </authorList>
    </citation>
    <scope>NUCLEOTIDE SEQUENCE [LARGE SCALE GENOMIC DNA]</scope>
    <source>
        <strain evidence="2 3">Gela4</strain>
    </source>
</reference>
<protein>
    <recommendedName>
        <fullName evidence="1">Peptidoglycan binding-like domain-containing protein</fullName>
    </recommendedName>
</protein>
<sequence>MNVRNIQRSLKKLGFEPGPIDGIWGRRTANAVEAFQEEHGLPLTGLVDPRTERHLISLAGKESNDASLVWFEEAERLRNTKEFAGDPNNPVIMDWADDLDIHYPGDDVAWCGLFVGHCVAATLPKEPLPNNPLGARQWLKFGKKVEPEPGAILVFWRGSRNGWKGHVGFYEAEDSKAFHVLGGNQSDKVCTTRIAKSRLLGARWPASALVLNGGPVAGTADGELSTDEA</sequence>
<keyword evidence="3" id="KW-1185">Reference proteome</keyword>
<dbReference type="EMBL" id="AP014648">
    <property type="protein sequence ID" value="BAQ17854.1"/>
    <property type="molecule type" value="Genomic_DNA"/>
</dbReference>
<dbReference type="OrthoDB" id="5395100at2"/>
<dbReference type="KEGG" id="mcg:GL4_2418"/>
<feature type="domain" description="Peptidoglycan binding-like" evidence="1">
    <location>
        <begin position="2"/>
        <end position="54"/>
    </location>
</feature>
<gene>
    <name evidence="2" type="ORF">GL4_2418</name>
</gene>
<accession>A0A0A8K793</accession>
<dbReference type="Pfam" id="PF01471">
    <property type="entry name" value="PG_binding_1"/>
    <property type="match status" value="1"/>
</dbReference>
<dbReference type="HOGENOM" id="CLU_100188_0_0_5"/>
<dbReference type="InterPro" id="IPR036366">
    <property type="entry name" value="PGBDSf"/>
</dbReference>